<dbReference type="GO" id="GO:0004637">
    <property type="term" value="F:phosphoribosylamine-glycine ligase activity"/>
    <property type="evidence" value="ECO:0007669"/>
    <property type="project" value="TreeGrafter"/>
</dbReference>
<dbReference type="PANTHER" id="PTHR10520">
    <property type="entry name" value="TRIFUNCTIONAL PURINE BIOSYNTHETIC PROTEIN ADENOSINE-3-RELATED"/>
    <property type="match status" value="1"/>
</dbReference>
<evidence type="ECO:0000256" key="2">
    <source>
        <dbReference type="ARBA" id="ARBA00013047"/>
    </source>
</evidence>
<dbReference type="UniPathway" id="UPA00074">
    <property type="reaction ID" value="UER00129"/>
</dbReference>
<protein>
    <recommendedName>
        <fullName evidence="2">phosphoribosylformylglycinamidine cyclo-ligase</fullName>
        <ecNumber evidence="2">6.3.3.1</ecNumber>
    </recommendedName>
</protein>
<dbReference type="GO" id="GO:0006189">
    <property type="term" value="P:'de novo' IMP biosynthetic process"/>
    <property type="evidence" value="ECO:0007669"/>
    <property type="project" value="UniProtKB-UniPathway"/>
</dbReference>
<feature type="non-terminal residue" evidence="7">
    <location>
        <position position="221"/>
    </location>
</feature>
<evidence type="ECO:0000256" key="5">
    <source>
        <dbReference type="ARBA" id="ARBA00022840"/>
    </source>
</evidence>
<keyword evidence="8" id="KW-1185">Reference proteome</keyword>
<dbReference type="GO" id="GO:0004641">
    <property type="term" value="F:phosphoribosylformylglycinamidine cyclo-ligase activity"/>
    <property type="evidence" value="ECO:0007669"/>
    <property type="project" value="UniProtKB-EC"/>
</dbReference>
<dbReference type="PANTHER" id="PTHR10520:SF12">
    <property type="entry name" value="TRIFUNCTIONAL PURINE BIOSYNTHETIC PROTEIN ADENOSINE-3"/>
    <property type="match status" value="1"/>
</dbReference>
<keyword evidence="3 7" id="KW-0436">Ligase</keyword>
<evidence type="ECO:0000313" key="8">
    <source>
        <dbReference type="Proteomes" id="UP000007800"/>
    </source>
</evidence>
<reference evidence="7 8" key="1">
    <citation type="submission" date="2008-07" db="EMBL/GenBank/DDBJ databases">
        <authorList>
            <person name="El-Sayed N."/>
            <person name="Caler E."/>
            <person name="Inman J."/>
            <person name="Amedeo P."/>
            <person name="Hass B."/>
            <person name="Wortman J."/>
        </authorList>
    </citation>
    <scope>NUCLEOTIDE SEQUENCE [LARGE SCALE GENOMIC DNA]</scope>
    <source>
        <strain evidence="8">ATCC 50983 / TXsc</strain>
    </source>
</reference>
<comment type="pathway">
    <text evidence="1">Purine metabolism; IMP biosynthesis via de novo pathway; 5-amino-1-(5-phospho-D-ribosyl)imidazole from N(2)-formyl-N(1)-(5-phospho-D-ribosyl)glycinamide: step 2/2.</text>
</comment>
<feature type="domain" description="PurM-like C-terminal" evidence="6">
    <location>
        <begin position="44"/>
        <end position="215"/>
    </location>
</feature>
<evidence type="ECO:0000256" key="1">
    <source>
        <dbReference type="ARBA" id="ARBA00004686"/>
    </source>
</evidence>
<dbReference type="OrthoDB" id="2018833at2759"/>
<sequence>MQQSRREVVCGVEEEDVIRYDIAGFVVGVKEKALKLPDKDSMQHGDVLIGLLSSGVHSNGFSLVRKIAEISGVKMTDPAPYDPTTTLGVSLLTPTKIYVKTILELVRLGPGILKGVFWFGIAAHITGGGLFQNIPRMLPESVQAVIRADTWDLPAVFRWCVTQGKLDCTELASTFNVGIGMVLCVGIEHKEEVMRVLKGLDEEAVVIGELVDRPTLTDPRV</sequence>
<keyword evidence="4" id="KW-0547">Nucleotide-binding</keyword>
<dbReference type="Pfam" id="PF02769">
    <property type="entry name" value="AIRS_C"/>
    <property type="match status" value="1"/>
</dbReference>
<dbReference type="RefSeq" id="XP_002783079.1">
    <property type="nucleotide sequence ID" value="XM_002783033.1"/>
</dbReference>
<evidence type="ECO:0000259" key="6">
    <source>
        <dbReference type="Pfam" id="PF02769"/>
    </source>
</evidence>
<accession>C5KKW8</accession>
<organism evidence="8">
    <name type="scientific">Perkinsus marinus (strain ATCC 50983 / TXsc)</name>
    <dbReference type="NCBI Taxonomy" id="423536"/>
    <lineage>
        <taxon>Eukaryota</taxon>
        <taxon>Sar</taxon>
        <taxon>Alveolata</taxon>
        <taxon>Perkinsozoa</taxon>
        <taxon>Perkinsea</taxon>
        <taxon>Perkinsida</taxon>
        <taxon>Perkinsidae</taxon>
        <taxon>Perkinsus</taxon>
    </lineage>
</organism>
<dbReference type="GO" id="GO:0046084">
    <property type="term" value="P:adenine biosynthetic process"/>
    <property type="evidence" value="ECO:0007669"/>
    <property type="project" value="TreeGrafter"/>
</dbReference>
<evidence type="ECO:0000256" key="4">
    <source>
        <dbReference type="ARBA" id="ARBA00022741"/>
    </source>
</evidence>
<dbReference type="Gene3D" id="3.90.650.10">
    <property type="entry name" value="PurM-like C-terminal domain"/>
    <property type="match status" value="1"/>
</dbReference>
<dbReference type="EMBL" id="GG673813">
    <property type="protein sequence ID" value="EER14875.1"/>
    <property type="molecule type" value="Genomic_DNA"/>
</dbReference>
<name>C5KKW8_PERM5</name>
<evidence type="ECO:0000313" key="7">
    <source>
        <dbReference type="EMBL" id="EER14875.1"/>
    </source>
</evidence>
<evidence type="ECO:0000256" key="3">
    <source>
        <dbReference type="ARBA" id="ARBA00022598"/>
    </source>
</evidence>
<keyword evidence="5" id="KW-0067">ATP-binding</keyword>
<proteinExistence type="predicted"/>
<dbReference type="Proteomes" id="UP000007800">
    <property type="component" value="Unassembled WGS sequence"/>
</dbReference>
<dbReference type="InParanoid" id="C5KKW8"/>
<dbReference type="InterPro" id="IPR036676">
    <property type="entry name" value="PurM-like_C_sf"/>
</dbReference>
<dbReference type="GO" id="GO:0005829">
    <property type="term" value="C:cytosol"/>
    <property type="evidence" value="ECO:0007669"/>
    <property type="project" value="TreeGrafter"/>
</dbReference>
<dbReference type="GeneID" id="9061692"/>
<gene>
    <name evidence="7" type="ORF">Pmar_PMAR007534</name>
</gene>
<dbReference type="InterPro" id="IPR010918">
    <property type="entry name" value="PurM-like_C_dom"/>
</dbReference>
<dbReference type="InterPro" id="IPR004733">
    <property type="entry name" value="PurM_cligase"/>
</dbReference>
<dbReference type="EC" id="6.3.3.1" evidence="2"/>
<dbReference type="AlphaFoldDB" id="C5KKW8"/>
<dbReference type="GO" id="GO:0005524">
    <property type="term" value="F:ATP binding"/>
    <property type="evidence" value="ECO:0007669"/>
    <property type="project" value="UniProtKB-KW"/>
</dbReference>
<dbReference type="SUPFAM" id="SSF56042">
    <property type="entry name" value="PurM C-terminal domain-like"/>
    <property type="match status" value="1"/>
</dbReference>